<accession>F1LF19</accession>
<name>F1LF19_ASCSU</name>
<evidence type="ECO:0000256" key="1">
    <source>
        <dbReference type="PROSITE-ProRule" id="PRU00135"/>
    </source>
</evidence>
<organism evidence="3">
    <name type="scientific">Ascaris suum</name>
    <name type="common">Pig roundworm</name>
    <name type="synonym">Ascaris lumbricoides</name>
    <dbReference type="NCBI Taxonomy" id="6253"/>
    <lineage>
        <taxon>Eukaryota</taxon>
        <taxon>Metazoa</taxon>
        <taxon>Ecdysozoa</taxon>
        <taxon>Nematoda</taxon>
        <taxon>Chromadorea</taxon>
        <taxon>Rhabditida</taxon>
        <taxon>Spirurina</taxon>
        <taxon>Ascaridomorpha</taxon>
        <taxon>Ascaridoidea</taxon>
        <taxon>Ascarididae</taxon>
        <taxon>Ascaris</taxon>
    </lineage>
</organism>
<dbReference type="EMBL" id="JI182226">
    <property type="protein sequence ID" value="ADY48723.1"/>
    <property type="molecule type" value="mRNA"/>
</dbReference>
<protein>
    <submittedName>
        <fullName evidence="3">Ras-GEF domain-containing family member 1A</fullName>
    </submittedName>
</protein>
<dbReference type="SUPFAM" id="SSF48366">
    <property type="entry name" value="Ras GEF"/>
    <property type="match status" value="1"/>
</dbReference>
<dbReference type="InterPro" id="IPR023578">
    <property type="entry name" value="Ras_GEF_dom_sf"/>
</dbReference>
<sequence>MDIQQTRTITLSNLRKGLDCDSAVGYHTFQQNDIVYDEDGAVISGSAEALIRRLIPTRDYCPDRSYIFTLLLNIRTFVAPSELLHKVLQHCMFEQNATGVKISQKKVEHVCLLIYSSCAPSGRKICPTIFVMTR</sequence>
<evidence type="ECO:0000259" key="2">
    <source>
        <dbReference type="PROSITE" id="PS50212"/>
    </source>
</evidence>
<dbReference type="Pfam" id="PF00618">
    <property type="entry name" value="RasGEF_N"/>
    <property type="match status" value="1"/>
</dbReference>
<feature type="domain" description="N-terminal Ras-GEF" evidence="2">
    <location>
        <begin position="38"/>
        <end position="134"/>
    </location>
</feature>
<dbReference type="PROSITE" id="PS50212">
    <property type="entry name" value="RASGEF_NTER"/>
    <property type="match status" value="1"/>
</dbReference>
<dbReference type="InterPro" id="IPR000651">
    <property type="entry name" value="Ras-like_Gua-exchang_fac_N"/>
</dbReference>
<dbReference type="GO" id="GO:0005085">
    <property type="term" value="F:guanyl-nucleotide exchange factor activity"/>
    <property type="evidence" value="ECO:0007669"/>
    <property type="project" value="UniProtKB-KW"/>
</dbReference>
<dbReference type="Gene3D" id="1.20.870.10">
    <property type="entry name" value="Son of sevenless (SoS) protein Chain: S domain 1"/>
    <property type="match status" value="1"/>
</dbReference>
<reference evidence="3" key="1">
    <citation type="journal article" date="2011" name="Genome Res.">
        <title>Deep small RNA sequencing from the nematode Ascaris reveals conservation, functional diversification, and novel developmental profiles.</title>
        <authorList>
            <person name="Wang J."/>
            <person name="Czech B."/>
            <person name="Crunk A."/>
            <person name="Wallace A."/>
            <person name="Mitreva M."/>
            <person name="Hannon G.J."/>
            <person name="Davis R.E."/>
        </authorList>
    </citation>
    <scope>NUCLEOTIDE SEQUENCE</scope>
</reference>
<proteinExistence type="evidence at transcript level"/>
<evidence type="ECO:0000313" key="3">
    <source>
        <dbReference type="EMBL" id="ADY48723.1"/>
    </source>
</evidence>
<dbReference type="AlphaFoldDB" id="F1LF19"/>
<keyword evidence="1" id="KW-0344">Guanine-nucleotide releasing factor</keyword>